<feature type="region of interest" description="Disordered" evidence="1">
    <location>
        <begin position="104"/>
        <end position="158"/>
    </location>
</feature>
<dbReference type="EMBL" id="VCEB01000005">
    <property type="protein sequence ID" value="KAB0376323.1"/>
    <property type="molecule type" value="Genomic_DNA"/>
</dbReference>
<dbReference type="GO" id="GO:0008076">
    <property type="term" value="C:voltage-gated potassium channel complex"/>
    <property type="evidence" value="ECO:0007669"/>
    <property type="project" value="InterPro"/>
</dbReference>
<dbReference type="InterPro" id="IPR005827">
    <property type="entry name" value="K_chnl_volt-dep_KCQN1"/>
</dbReference>
<feature type="compositionally biased region" description="Polar residues" evidence="1">
    <location>
        <begin position="51"/>
        <end position="60"/>
    </location>
</feature>
<feature type="region of interest" description="Disordered" evidence="1">
    <location>
        <begin position="16"/>
        <end position="77"/>
    </location>
</feature>
<dbReference type="AlphaFoldDB" id="A0A5N3XSF4"/>
<name>A0A5N3XSF4_MUNRE</name>
<evidence type="ECO:0008006" key="4">
    <source>
        <dbReference type="Google" id="ProtNLM"/>
    </source>
</evidence>
<dbReference type="GO" id="GO:0005249">
    <property type="term" value="F:voltage-gated potassium channel activity"/>
    <property type="evidence" value="ECO:0007669"/>
    <property type="project" value="InterPro"/>
</dbReference>
<feature type="non-terminal residue" evidence="2">
    <location>
        <position position="1"/>
    </location>
</feature>
<keyword evidence="3" id="KW-1185">Reference proteome</keyword>
<proteinExistence type="predicted"/>
<evidence type="ECO:0000256" key="1">
    <source>
        <dbReference type="SAM" id="MobiDB-lite"/>
    </source>
</evidence>
<dbReference type="PRINTS" id="PR01460">
    <property type="entry name" value="KCNQ1CHANNEL"/>
</dbReference>
<evidence type="ECO:0000313" key="2">
    <source>
        <dbReference type="EMBL" id="KAB0376323.1"/>
    </source>
</evidence>
<protein>
    <recommendedName>
        <fullName evidence="4">Potassium channel voltage dependent KCNQ C-terminal domain-containing protein</fullName>
    </recommendedName>
</protein>
<comment type="caution">
    <text evidence="2">The sequence shown here is derived from an EMBL/GenBank/DDBJ whole genome shotgun (WGS) entry which is preliminary data.</text>
</comment>
<accession>A0A5N3XSF4</accession>
<feature type="compositionally biased region" description="Pro residues" evidence="1">
    <location>
        <begin position="39"/>
        <end position="49"/>
    </location>
</feature>
<feature type="compositionally biased region" description="Low complexity" evidence="1">
    <location>
        <begin position="21"/>
        <end position="32"/>
    </location>
</feature>
<reference evidence="2 3" key="1">
    <citation type="submission" date="2019-06" db="EMBL/GenBank/DDBJ databases">
        <title>Discovery of a novel chromosome fission-fusion reversal in muntjac.</title>
        <authorList>
            <person name="Mudd A.B."/>
            <person name="Bredeson J.V."/>
            <person name="Baum R."/>
            <person name="Hockemeyer D."/>
            <person name="Rokhsar D.S."/>
        </authorList>
    </citation>
    <scope>NUCLEOTIDE SEQUENCE [LARGE SCALE GENOMIC DNA]</scope>
    <source>
        <strain evidence="2">UCam_UCB_Mr</strain>
        <tissue evidence="2">Fibroblast cell line</tissue>
    </source>
</reference>
<gene>
    <name evidence="2" type="ORF">FD755_010767</name>
</gene>
<organism evidence="2 3">
    <name type="scientific">Muntiacus reevesi</name>
    <name type="common">Reeves' muntjac</name>
    <name type="synonym">Cervus reevesi</name>
    <dbReference type="NCBI Taxonomy" id="9886"/>
    <lineage>
        <taxon>Eukaryota</taxon>
        <taxon>Metazoa</taxon>
        <taxon>Chordata</taxon>
        <taxon>Craniata</taxon>
        <taxon>Vertebrata</taxon>
        <taxon>Euteleostomi</taxon>
        <taxon>Mammalia</taxon>
        <taxon>Eutheria</taxon>
        <taxon>Laurasiatheria</taxon>
        <taxon>Artiodactyla</taxon>
        <taxon>Ruminantia</taxon>
        <taxon>Pecora</taxon>
        <taxon>Cervidae</taxon>
        <taxon>Muntiacinae</taxon>
        <taxon>Muntiacus</taxon>
    </lineage>
</organism>
<dbReference type="Proteomes" id="UP000326062">
    <property type="component" value="Chromosome 5"/>
</dbReference>
<feature type="compositionally biased region" description="Basic and acidic residues" evidence="1">
    <location>
        <begin position="65"/>
        <end position="77"/>
    </location>
</feature>
<evidence type="ECO:0000313" key="3">
    <source>
        <dbReference type="Proteomes" id="UP000326062"/>
    </source>
</evidence>
<sequence>KGQRWAWHPRAKGSIRRAWEASRASSPALSAPWDRPLLQPGPGPHPFLNPSPLSVSSFPENTPRGARESGRDGTRYTHLESHVTQLDQRLVVITDMLHQLLALHHGGPPGGRPPSTAGAQAVQPLHGGSINPELFLPSNALPTYEQLTVPQGGPDEGS</sequence>